<comment type="caution">
    <text evidence="1">The sequence shown here is derived from an EMBL/GenBank/DDBJ whole genome shotgun (WGS) entry which is preliminary data.</text>
</comment>
<accession>A0AAU9KFU0</accession>
<dbReference type="EMBL" id="CAJZBQ010000064">
    <property type="protein sequence ID" value="CAG9336148.1"/>
    <property type="molecule type" value="Genomic_DNA"/>
</dbReference>
<proteinExistence type="predicted"/>
<name>A0AAU9KFU0_9CILI</name>
<dbReference type="Proteomes" id="UP001162131">
    <property type="component" value="Unassembled WGS sequence"/>
</dbReference>
<evidence type="ECO:0000313" key="1">
    <source>
        <dbReference type="EMBL" id="CAG9336148.1"/>
    </source>
</evidence>
<sequence length="93" mass="10957">MENWLKNQIFFNNKPKKIIIRSSKRALTFSSNLGHKSNKLISKGIDFHYSKMLLPISQSVNNPYKFFKKKLPKKKSLIMISTTNLSTKVWLWI</sequence>
<dbReference type="AlphaFoldDB" id="A0AAU9KFU0"/>
<reference evidence="1" key="1">
    <citation type="submission" date="2021-09" db="EMBL/GenBank/DDBJ databases">
        <authorList>
            <consortium name="AG Swart"/>
            <person name="Singh M."/>
            <person name="Singh A."/>
            <person name="Seah K."/>
            <person name="Emmerich C."/>
        </authorList>
    </citation>
    <scope>NUCLEOTIDE SEQUENCE</scope>
    <source>
        <strain evidence="1">ATCC30299</strain>
    </source>
</reference>
<organism evidence="1 2">
    <name type="scientific">Blepharisma stoltei</name>
    <dbReference type="NCBI Taxonomy" id="1481888"/>
    <lineage>
        <taxon>Eukaryota</taxon>
        <taxon>Sar</taxon>
        <taxon>Alveolata</taxon>
        <taxon>Ciliophora</taxon>
        <taxon>Postciliodesmatophora</taxon>
        <taxon>Heterotrichea</taxon>
        <taxon>Heterotrichida</taxon>
        <taxon>Blepharismidae</taxon>
        <taxon>Blepharisma</taxon>
    </lineage>
</organism>
<gene>
    <name evidence="1" type="ORF">BSTOLATCC_MIC66035</name>
</gene>
<keyword evidence="2" id="KW-1185">Reference proteome</keyword>
<evidence type="ECO:0000313" key="2">
    <source>
        <dbReference type="Proteomes" id="UP001162131"/>
    </source>
</evidence>
<protein>
    <submittedName>
        <fullName evidence="1">Uncharacterized protein</fullName>
    </submittedName>
</protein>